<feature type="compositionally biased region" description="Basic and acidic residues" evidence="10">
    <location>
        <begin position="293"/>
        <end position="309"/>
    </location>
</feature>
<feature type="compositionally biased region" description="Acidic residues" evidence="10">
    <location>
        <begin position="14"/>
        <end position="25"/>
    </location>
</feature>
<name>A0A4S4LW77_9AGAM</name>
<keyword evidence="7 9" id="KW-0687">Ribonucleoprotein</keyword>
<dbReference type="GO" id="GO:0005730">
    <property type="term" value="C:nucleolus"/>
    <property type="evidence" value="ECO:0007669"/>
    <property type="project" value="UniProtKB-SubCell"/>
</dbReference>
<keyword evidence="4 9" id="KW-0698">rRNA processing</keyword>
<keyword evidence="6 9" id="KW-0539">Nucleus</keyword>
<feature type="compositionally biased region" description="Basic and acidic residues" evidence="10">
    <location>
        <begin position="119"/>
        <end position="136"/>
    </location>
</feature>
<evidence type="ECO:0000313" key="12">
    <source>
        <dbReference type="Proteomes" id="UP000310158"/>
    </source>
</evidence>
<sequence length="350" mass="39884">MPKHARRFQQDSGDVSDEVDYERDEIDAPRVVQWIGEEELQQEESDVTSEEDEQEDGFGESSSSDNNDQTNMNSLRNNLSSLPFGALQRAQRVLSQARAESDSEADEDAEASSSEAEEEPSRWGREEKGKAREEPKKTKKDIPKRKDKHAPTEITSKRPVPRRRTVVEVPKVEARDPRFLPLAGEFDSTKFRSQYGFIADMHQNELKTLRDSLKRARKLLASYLAIFAKSGSARDKRERVEQEALSNATKEEHEKRRQGKGKFWLKQSAKKDLLLKARYDAVAAEGGRGAVRKAIEKKQKKISQKETKSRPFARSEAFSGRGDGERSREMGKRHHGRSDDTRGGKRRKIG</sequence>
<evidence type="ECO:0000256" key="4">
    <source>
        <dbReference type="ARBA" id="ARBA00022552"/>
    </source>
</evidence>
<feature type="compositionally biased region" description="Basic residues" evidence="10">
    <location>
        <begin position="137"/>
        <end position="148"/>
    </location>
</feature>
<dbReference type="PANTHER" id="PTHR21738">
    <property type="entry name" value="RIBOSOMAL RNA PROCESSING PROTEIN 36 HOMOLOG"/>
    <property type="match status" value="1"/>
</dbReference>
<evidence type="ECO:0000256" key="8">
    <source>
        <dbReference type="ARBA" id="ARBA00025053"/>
    </source>
</evidence>
<dbReference type="GO" id="GO:0000462">
    <property type="term" value="P:maturation of SSU-rRNA from tricistronic rRNA transcript (SSU-rRNA, 5.8S rRNA, LSU-rRNA)"/>
    <property type="evidence" value="ECO:0007669"/>
    <property type="project" value="TreeGrafter"/>
</dbReference>
<feature type="compositionally biased region" description="Low complexity" evidence="10">
    <location>
        <begin position="73"/>
        <end position="82"/>
    </location>
</feature>
<proteinExistence type="inferred from homology"/>
<dbReference type="InterPro" id="IPR009292">
    <property type="entry name" value="RRP36"/>
</dbReference>
<evidence type="ECO:0000256" key="3">
    <source>
        <dbReference type="ARBA" id="ARBA00022517"/>
    </source>
</evidence>
<protein>
    <recommendedName>
        <fullName evidence="9">rRNA biogenesis protein RRP36</fullName>
    </recommendedName>
</protein>
<keyword evidence="5" id="KW-0175">Coiled coil</keyword>
<evidence type="ECO:0000256" key="7">
    <source>
        <dbReference type="ARBA" id="ARBA00023274"/>
    </source>
</evidence>
<keyword evidence="12" id="KW-1185">Reference proteome</keyword>
<gene>
    <name evidence="11" type="ORF">EW146_g3877</name>
</gene>
<keyword evidence="3 9" id="KW-0690">Ribosome biogenesis</keyword>
<evidence type="ECO:0000256" key="9">
    <source>
        <dbReference type="RuleBase" id="RU368027"/>
    </source>
</evidence>
<feature type="region of interest" description="Disordered" evidence="10">
    <location>
        <begin position="234"/>
        <end position="263"/>
    </location>
</feature>
<evidence type="ECO:0000256" key="5">
    <source>
        <dbReference type="ARBA" id="ARBA00023054"/>
    </source>
</evidence>
<feature type="compositionally biased region" description="Polar residues" evidence="10">
    <location>
        <begin position="60"/>
        <end position="72"/>
    </location>
</feature>
<evidence type="ECO:0000313" key="11">
    <source>
        <dbReference type="EMBL" id="THH16826.1"/>
    </source>
</evidence>
<dbReference type="OrthoDB" id="448446at2759"/>
<accession>A0A4S4LW77</accession>
<dbReference type="EMBL" id="SGPL01000141">
    <property type="protein sequence ID" value="THH16826.1"/>
    <property type="molecule type" value="Genomic_DNA"/>
</dbReference>
<comment type="function">
    <text evidence="8 9">Component of the 90S pre-ribosome involved in the maturation of rRNAs. Required for early cleavages of the pre-RNAs in the 40S ribosomal subunit maturation pathway.</text>
</comment>
<comment type="subunit">
    <text evidence="9">Associates with 90S and pre-40S pre-ribosomal particles.</text>
</comment>
<feature type="compositionally biased region" description="Acidic residues" evidence="10">
    <location>
        <begin position="36"/>
        <end position="58"/>
    </location>
</feature>
<evidence type="ECO:0000256" key="1">
    <source>
        <dbReference type="ARBA" id="ARBA00004604"/>
    </source>
</evidence>
<evidence type="ECO:0000256" key="2">
    <source>
        <dbReference type="ARBA" id="ARBA00009418"/>
    </source>
</evidence>
<evidence type="ECO:0000256" key="6">
    <source>
        <dbReference type="ARBA" id="ARBA00023242"/>
    </source>
</evidence>
<dbReference type="Pfam" id="PF06102">
    <property type="entry name" value="RRP36"/>
    <property type="match status" value="1"/>
</dbReference>
<reference evidence="11 12" key="1">
    <citation type="submission" date="2019-02" db="EMBL/GenBank/DDBJ databases">
        <title>Genome sequencing of the rare red list fungi Bondarzewia mesenterica.</title>
        <authorList>
            <person name="Buettner E."/>
            <person name="Kellner H."/>
        </authorList>
    </citation>
    <scope>NUCLEOTIDE SEQUENCE [LARGE SCALE GENOMIC DNA]</scope>
    <source>
        <strain evidence="11 12">DSM 108281</strain>
    </source>
</reference>
<organism evidence="11 12">
    <name type="scientific">Bondarzewia mesenterica</name>
    <dbReference type="NCBI Taxonomy" id="1095465"/>
    <lineage>
        <taxon>Eukaryota</taxon>
        <taxon>Fungi</taxon>
        <taxon>Dikarya</taxon>
        <taxon>Basidiomycota</taxon>
        <taxon>Agaricomycotina</taxon>
        <taxon>Agaricomycetes</taxon>
        <taxon>Russulales</taxon>
        <taxon>Bondarzewiaceae</taxon>
        <taxon>Bondarzewia</taxon>
    </lineage>
</organism>
<feature type="region of interest" description="Disordered" evidence="10">
    <location>
        <begin position="1"/>
        <end position="169"/>
    </location>
</feature>
<comment type="similarity">
    <text evidence="2 9">Belongs to the RRP36 family.</text>
</comment>
<dbReference type="GO" id="GO:0030686">
    <property type="term" value="C:90S preribosome"/>
    <property type="evidence" value="ECO:0007669"/>
    <property type="project" value="TreeGrafter"/>
</dbReference>
<evidence type="ECO:0000256" key="10">
    <source>
        <dbReference type="SAM" id="MobiDB-lite"/>
    </source>
</evidence>
<dbReference type="Proteomes" id="UP000310158">
    <property type="component" value="Unassembled WGS sequence"/>
</dbReference>
<feature type="compositionally biased region" description="Acidic residues" evidence="10">
    <location>
        <begin position="102"/>
        <end position="118"/>
    </location>
</feature>
<dbReference type="AlphaFoldDB" id="A0A4S4LW77"/>
<comment type="subcellular location">
    <subcellularLocation>
        <location evidence="1 9">Nucleus</location>
        <location evidence="1 9">Nucleolus</location>
    </subcellularLocation>
</comment>
<comment type="caution">
    <text evidence="11">The sequence shown here is derived from an EMBL/GenBank/DDBJ whole genome shotgun (WGS) entry which is preliminary data.</text>
</comment>
<dbReference type="PANTHER" id="PTHR21738:SF0">
    <property type="entry name" value="RIBOSOMAL RNA PROCESSING PROTEIN 36 HOMOLOG"/>
    <property type="match status" value="1"/>
</dbReference>
<feature type="region of interest" description="Disordered" evidence="10">
    <location>
        <begin position="286"/>
        <end position="350"/>
    </location>
</feature>